<dbReference type="RefSeq" id="WP_126354033.1">
    <property type="nucleotide sequence ID" value="NZ_AP018150.1"/>
</dbReference>
<dbReference type="PANTHER" id="PTHR33408:SF4">
    <property type="entry name" value="TRANSPOSASE DDE DOMAIN-CONTAINING PROTEIN"/>
    <property type="match status" value="1"/>
</dbReference>
<dbReference type="Pfam" id="PF13751">
    <property type="entry name" value="DDE_Tnp_1_6"/>
    <property type="match status" value="1"/>
</dbReference>
<dbReference type="Proteomes" id="UP000282597">
    <property type="component" value="Chromosome"/>
</dbReference>
<dbReference type="InterPro" id="IPR008490">
    <property type="entry name" value="Transposase_InsH_N"/>
</dbReference>
<proteinExistence type="predicted"/>
<keyword evidence="4" id="KW-1185">Reference proteome</keyword>
<feature type="domain" description="Transposase DDE" evidence="2">
    <location>
        <begin position="376"/>
        <end position="478"/>
    </location>
</feature>
<evidence type="ECO:0008006" key="5">
    <source>
        <dbReference type="Google" id="ProtNLM"/>
    </source>
</evidence>
<evidence type="ECO:0000313" key="4">
    <source>
        <dbReference type="Proteomes" id="UP000282597"/>
    </source>
</evidence>
<evidence type="ECO:0000313" key="3">
    <source>
        <dbReference type="EMBL" id="BBE10374.1"/>
    </source>
</evidence>
<name>A0A2Z6EY32_9BURK</name>
<gene>
    <name evidence="3" type="ORF">MCB1EB_2213</name>
</gene>
<organism evidence="3 4">
    <name type="scientific">Mycoavidus cysteinexigens</name>
    <dbReference type="NCBI Taxonomy" id="1553431"/>
    <lineage>
        <taxon>Bacteria</taxon>
        <taxon>Pseudomonadati</taxon>
        <taxon>Pseudomonadota</taxon>
        <taxon>Betaproteobacteria</taxon>
        <taxon>Burkholderiales</taxon>
        <taxon>Burkholderiaceae</taxon>
        <taxon>Mycoavidus</taxon>
    </lineage>
</organism>
<reference evidence="3 4" key="1">
    <citation type="journal article" date="2018" name="Microbes Environ.">
        <title>Comparative Genomic Insights into Endofungal Lifestyles of Two Bacterial Endosymbionts, Mycoavidus cysteinexigens and Burkholderia rhizoxinica.</title>
        <authorList>
            <person name="Sharmin D."/>
            <person name="Guo Y."/>
            <person name="Nishizawa T."/>
            <person name="Ohshima S."/>
            <person name="Sato Y."/>
            <person name="Takashima Y."/>
            <person name="Narisawa K."/>
            <person name="Ohta H."/>
        </authorList>
    </citation>
    <scope>NUCLEOTIDE SEQUENCE [LARGE SCALE GENOMIC DNA]</scope>
    <source>
        <strain evidence="3 4">B1-EB</strain>
    </source>
</reference>
<protein>
    <recommendedName>
        <fullName evidence="5">Transposase</fullName>
    </recommendedName>
</protein>
<dbReference type="AlphaFoldDB" id="A0A2Z6EY32"/>
<dbReference type="EMBL" id="AP018150">
    <property type="protein sequence ID" value="BBE10374.1"/>
    <property type="molecule type" value="Genomic_DNA"/>
</dbReference>
<dbReference type="PANTHER" id="PTHR33408">
    <property type="entry name" value="TRANSPOSASE"/>
    <property type="match status" value="1"/>
</dbReference>
<accession>A0A2Z6EY32</accession>
<feature type="domain" description="Transposase InsH N-terminal" evidence="1">
    <location>
        <begin position="70"/>
        <end position="145"/>
    </location>
</feature>
<evidence type="ECO:0000259" key="2">
    <source>
        <dbReference type="Pfam" id="PF13751"/>
    </source>
</evidence>
<sequence>MSTSRKIPFADNKQFDLFEGVPAASKGVKLQTSVKTGRRFVACGAREIYLGSMRLEDYLKHANQRIPLIVSQLLDAQDWEPFEQRYAATGRAPYSPRYMMGLILYGVMQGVSSLRDLEKLARLDLGCMWVAGGITPDHANIGRFIVMHEESLTQGFFESLTGSILKASHSNGKRLAGDGTIIEAACSHYKLLKEEAVRERVIKAHQALEKAPDSKVGQKELEKARQCQALFDERLAARKIYNGKSEVFISAQEPEAVVQRLKRGRGFAASYKPSVLANEDRIVVAHALHASSETRVMATMLEQSKRTTGQHAAELLLDAGYFDNPVIQCTLDREISLLCSPDKSSEEVEGEKKFRKGQFQYDAIQDLHVITQTKPTALTRARRIYAITSCEGCALRTRCTKSAVGRRIERYPEDEARDALRIVMQHPQARRILSQRKVMVEPVFSALRRCGLDRFRRQGLQAVKREFALHILAYNLSKAVALLWGRLLLATIYYFLDNLRRTQVCY</sequence>
<dbReference type="KEGG" id="mcys:MCB1EB_2213"/>
<dbReference type="InterPro" id="IPR025668">
    <property type="entry name" value="Tnp_DDE_dom"/>
</dbReference>
<evidence type="ECO:0000259" key="1">
    <source>
        <dbReference type="Pfam" id="PF05598"/>
    </source>
</evidence>
<dbReference type="Pfam" id="PF05598">
    <property type="entry name" value="DUF772"/>
    <property type="match status" value="1"/>
</dbReference>